<reference evidence="6" key="1">
    <citation type="submission" date="2018-05" db="EMBL/GenBank/DDBJ databases">
        <authorList>
            <person name="Lanie J.A."/>
            <person name="Ng W.-L."/>
            <person name="Kazmierczak K.M."/>
            <person name="Andrzejewski T.M."/>
            <person name="Davidsen T.M."/>
            <person name="Wayne K.J."/>
            <person name="Tettelin H."/>
            <person name="Glass J.I."/>
            <person name="Rusch D."/>
            <person name="Podicherti R."/>
            <person name="Tsui H.-C.T."/>
            <person name="Winkler M.E."/>
        </authorList>
    </citation>
    <scope>NUCLEOTIDE SEQUENCE</scope>
</reference>
<name>A0A382ATS6_9ZZZZ</name>
<evidence type="ECO:0000256" key="4">
    <source>
        <dbReference type="ARBA" id="ARBA00022837"/>
    </source>
</evidence>
<dbReference type="AlphaFoldDB" id="A0A382ATS6"/>
<dbReference type="InterPro" id="IPR000917">
    <property type="entry name" value="Sulfatase_N"/>
</dbReference>
<dbReference type="CDD" id="cd16022">
    <property type="entry name" value="sulfatase_like"/>
    <property type="match status" value="1"/>
</dbReference>
<feature type="non-terminal residue" evidence="6">
    <location>
        <position position="155"/>
    </location>
</feature>
<dbReference type="PANTHER" id="PTHR42693">
    <property type="entry name" value="ARYLSULFATASE FAMILY MEMBER"/>
    <property type="match status" value="1"/>
</dbReference>
<dbReference type="InterPro" id="IPR024607">
    <property type="entry name" value="Sulfatase_CS"/>
</dbReference>
<dbReference type="InterPro" id="IPR017850">
    <property type="entry name" value="Alkaline_phosphatase_core_sf"/>
</dbReference>
<dbReference type="PANTHER" id="PTHR42693:SF53">
    <property type="entry name" value="ENDO-4-O-SULFATASE"/>
    <property type="match status" value="1"/>
</dbReference>
<protein>
    <recommendedName>
        <fullName evidence="5">Sulfatase N-terminal domain-containing protein</fullName>
    </recommendedName>
</protein>
<evidence type="ECO:0000256" key="1">
    <source>
        <dbReference type="ARBA" id="ARBA00008779"/>
    </source>
</evidence>
<dbReference type="GO" id="GO:0046872">
    <property type="term" value="F:metal ion binding"/>
    <property type="evidence" value="ECO:0007669"/>
    <property type="project" value="UniProtKB-KW"/>
</dbReference>
<keyword evidence="3" id="KW-0378">Hydrolase</keyword>
<sequence length="155" mass="17141">MKHNFILVLFAAVAMVKPLAERPNFILCMADDQGWGDTGYNGHPILKTPVMDEMARSGLRFDRFYSAAAVCSPTRGSVMTGRNPNRFGCFAWGYTLRPQEITIAETLKKAGYTTGHFGKWHIGSMRADGAASPGNSGFDDWFSSPNFYENSPLFS</sequence>
<gene>
    <name evidence="6" type="ORF">METZ01_LOCUS157800</name>
</gene>
<dbReference type="Gene3D" id="3.40.720.10">
    <property type="entry name" value="Alkaline Phosphatase, subunit A"/>
    <property type="match status" value="1"/>
</dbReference>
<evidence type="ECO:0000259" key="5">
    <source>
        <dbReference type="Pfam" id="PF00884"/>
    </source>
</evidence>
<dbReference type="Pfam" id="PF00884">
    <property type="entry name" value="Sulfatase"/>
    <property type="match status" value="1"/>
</dbReference>
<accession>A0A382ATS6</accession>
<dbReference type="SUPFAM" id="SSF53649">
    <property type="entry name" value="Alkaline phosphatase-like"/>
    <property type="match status" value="1"/>
</dbReference>
<comment type="similarity">
    <text evidence="1">Belongs to the sulfatase family.</text>
</comment>
<dbReference type="InterPro" id="IPR050738">
    <property type="entry name" value="Sulfatase"/>
</dbReference>
<dbReference type="GO" id="GO:0004065">
    <property type="term" value="F:arylsulfatase activity"/>
    <property type="evidence" value="ECO:0007669"/>
    <property type="project" value="TreeGrafter"/>
</dbReference>
<organism evidence="6">
    <name type="scientific">marine metagenome</name>
    <dbReference type="NCBI Taxonomy" id="408172"/>
    <lineage>
        <taxon>unclassified sequences</taxon>
        <taxon>metagenomes</taxon>
        <taxon>ecological metagenomes</taxon>
    </lineage>
</organism>
<evidence type="ECO:0000256" key="3">
    <source>
        <dbReference type="ARBA" id="ARBA00022801"/>
    </source>
</evidence>
<dbReference type="EMBL" id="UINC01026813">
    <property type="protein sequence ID" value="SVB04946.1"/>
    <property type="molecule type" value="Genomic_DNA"/>
</dbReference>
<keyword evidence="4" id="KW-0106">Calcium</keyword>
<keyword evidence="2" id="KW-0479">Metal-binding</keyword>
<evidence type="ECO:0000256" key="2">
    <source>
        <dbReference type="ARBA" id="ARBA00022723"/>
    </source>
</evidence>
<evidence type="ECO:0000313" key="6">
    <source>
        <dbReference type="EMBL" id="SVB04946.1"/>
    </source>
</evidence>
<feature type="domain" description="Sulfatase N-terminal" evidence="5">
    <location>
        <begin position="23"/>
        <end position="150"/>
    </location>
</feature>
<dbReference type="PROSITE" id="PS00523">
    <property type="entry name" value="SULFATASE_1"/>
    <property type="match status" value="1"/>
</dbReference>
<proteinExistence type="inferred from homology"/>